<dbReference type="GO" id="GO:0016020">
    <property type="term" value="C:membrane"/>
    <property type="evidence" value="ECO:0007669"/>
    <property type="project" value="TreeGrafter"/>
</dbReference>
<dbReference type="InterPro" id="IPR036273">
    <property type="entry name" value="CRAL/TRIO_N_dom_sf"/>
</dbReference>
<dbReference type="InterPro" id="IPR001251">
    <property type="entry name" value="CRAL-TRIO_dom"/>
</dbReference>
<feature type="domain" description="CRAL-TRIO" evidence="2">
    <location>
        <begin position="396"/>
        <end position="563"/>
    </location>
</feature>
<dbReference type="EnsemblMetazoa" id="AQUA003746-RA">
    <property type="protein sequence ID" value="AQUA003746-PA"/>
    <property type="gene ID" value="AQUA003746"/>
</dbReference>
<protein>
    <recommendedName>
        <fullName evidence="2">CRAL-TRIO domain-containing protein</fullName>
    </recommendedName>
</protein>
<dbReference type="STRING" id="34691.A0A182X1S7"/>
<dbReference type="CDD" id="cd00170">
    <property type="entry name" value="SEC14"/>
    <property type="match status" value="2"/>
</dbReference>
<dbReference type="AlphaFoldDB" id="A0A182X1S7"/>
<evidence type="ECO:0000256" key="1">
    <source>
        <dbReference type="SAM" id="MobiDB-lite"/>
    </source>
</evidence>
<dbReference type="Pfam" id="PF00650">
    <property type="entry name" value="CRAL_TRIO"/>
    <property type="match status" value="2"/>
</dbReference>
<dbReference type="SUPFAM" id="SSF46938">
    <property type="entry name" value="CRAL/TRIO N-terminal domain"/>
    <property type="match status" value="2"/>
</dbReference>
<dbReference type="PANTHER" id="PTHR10174">
    <property type="entry name" value="ALPHA-TOCOPHEROL TRANSFER PROTEIN-RELATED"/>
    <property type="match status" value="1"/>
</dbReference>
<evidence type="ECO:0000313" key="4">
    <source>
        <dbReference type="Proteomes" id="UP000076407"/>
    </source>
</evidence>
<dbReference type="InterPro" id="IPR011074">
    <property type="entry name" value="CRAL/TRIO_N_dom"/>
</dbReference>
<name>A0A182X1S7_ANOQN</name>
<sequence length="619" mass="70464">MAHLRPLVPELAEKARNELNEVPSRITHDLAALKAWLLKQPHLNPRMDDQFLVNFLRGCKYSLEKTKEKLDNYYTVKTAIPEFFDNRDPDNASLQSYMSFGVNLPLPHTLEADGPRFMLVRMGAYDASKYSIVDVMKVCYMITDLLLVNDDSSIIAGHMVLVDLRGLTFAGLSQFNPTFIKKMTSVIEAFPIRTKGIHFINPSSGFDALFKLFHGFLSKKIQERIKVHDSFEALHAVIPKKYLPEEYGGSGGRLNDIIEDWRKTLVANRAFFAEDAKYRNDERKRPGKPKNASTLFGVEGLYQLKMSNIRPISQQLQEVARRELNEDESQVDSHLKVIRSWLIELDLQCSLVDDQFLVAFLRGCKFSLEKVKKKILLFYQTRSELPQIIQNRDPLDSDVLRIIRMGVGVPLPETEKPTDPKLFIIRVGCFDVNQCTFADIIKVGTMINDILMRDDDQMVICGMALIIDLKGVTANHLMHFEMDLLRKVAILNQDASPLRMQGIHILHPPPGAQTALNIFNGLLSEKNQHKRIYTHGRDLKSLYQHFSPAILPKEYGGDLEAIDTLAKQWEFKLADNRSYLIDMALLTSQPCSSPSSVLKNGSTQRSFGTEGSFRKLDFD</sequence>
<evidence type="ECO:0000259" key="2">
    <source>
        <dbReference type="PROSITE" id="PS50191"/>
    </source>
</evidence>
<organism evidence="3 4">
    <name type="scientific">Anopheles quadriannulatus</name>
    <name type="common">Mosquito</name>
    <dbReference type="NCBI Taxonomy" id="34691"/>
    <lineage>
        <taxon>Eukaryota</taxon>
        <taxon>Metazoa</taxon>
        <taxon>Ecdysozoa</taxon>
        <taxon>Arthropoda</taxon>
        <taxon>Hexapoda</taxon>
        <taxon>Insecta</taxon>
        <taxon>Pterygota</taxon>
        <taxon>Neoptera</taxon>
        <taxon>Endopterygota</taxon>
        <taxon>Diptera</taxon>
        <taxon>Nematocera</taxon>
        <taxon>Culicoidea</taxon>
        <taxon>Culicidae</taxon>
        <taxon>Anophelinae</taxon>
        <taxon>Anopheles</taxon>
    </lineage>
</organism>
<proteinExistence type="predicted"/>
<dbReference type="PROSITE" id="PS50191">
    <property type="entry name" value="CRAL_TRIO"/>
    <property type="match status" value="2"/>
</dbReference>
<keyword evidence="4" id="KW-1185">Reference proteome</keyword>
<feature type="compositionally biased region" description="Polar residues" evidence="1">
    <location>
        <begin position="591"/>
        <end position="609"/>
    </location>
</feature>
<reference evidence="3" key="1">
    <citation type="submission" date="2020-05" db="UniProtKB">
        <authorList>
            <consortium name="EnsemblMetazoa"/>
        </authorList>
    </citation>
    <scope>IDENTIFICATION</scope>
    <source>
        <strain evidence="3">SANGQUA</strain>
    </source>
</reference>
<dbReference type="GO" id="GO:1902936">
    <property type="term" value="F:phosphatidylinositol bisphosphate binding"/>
    <property type="evidence" value="ECO:0007669"/>
    <property type="project" value="TreeGrafter"/>
</dbReference>
<dbReference type="PANTHER" id="PTHR10174:SF216">
    <property type="entry name" value="CRAL-TRIO DOMAIN-CONTAINING PROTEIN-RELATED"/>
    <property type="match status" value="1"/>
</dbReference>
<dbReference type="SUPFAM" id="SSF52087">
    <property type="entry name" value="CRAL/TRIO domain"/>
    <property type="match status" value="2"/>
</dbReference>
<feature type="region of interest" description="Disordered" evidence="1">
    <location>
        <begin position="591"/>
        <end position="619"/>
    </location>
</feature>
<dbReference type="SMART" id="SM01100">
    <property type="entry name" value="CRAL_TRIO_N"/>
    <property type="match status" value="2"/>
</dbReference>
<feature type="domain" description="CRAL-TRIO" evidence="2">
    <location>
        <begin position="90"/>
        <end position="255"/>
    </location>
</feature>
<evidence type="ECO:0000313" key="3">
    <source>
        <dbReference type="EnsemblMetazoa" id="AQUA003746-PA"/>
    </source>
</evidence>
<dbReference type="SMART" id="SM00516">
    <property type="entry name" value="SEC14"/>
    <property type="match status" value="2"/>
</dbReference>
<dbReference type="Proteomes" id="UP000076407">
    <property type="component" value="Unassembled WGS sequence"/>
</dbReference>
<dbReference type="VEuPathDB" id="VectorBase:AQUA003746"/>
<accession>A0A182X1S7</accession>
<dbReference type="PRINTS" id="PR00180">
    <property type="entry name" value="CRETINALDHBP"/>
</dbReference>
<dbReference type="Gene3D" id="1.20.5.1200">
    <property type="entry name" value="Alpha-tocopherol transfer"/>
    <property type="match status" value="2"/>
</dbReference>
<dbReference type="Gene3D" id="3.40.525.10">
    <property type="entry name" value="CRAL-TRIO lipid binding domain"/>
    <property type="match status" value="2"/>
</dbReference>
<dbReference type="InterPro" id="IPR036865">
    <property type="entry name" value="CRAL-TRIO_dom_sf"/>
</dbReference>
<dbReference type="Gene3D" id="1.10.8.20">
    <property type="entry name" value="N-terminal domain of phosphatidylinositol transfer protein sec14p"/>
    <property type="match status" value="2"/>
</dbReference>